<keyword evidence="2 4" id="KW-0677">Repeat</keyword>
<evidence type="ECO:0000313" key="6">
    <source>
        <dbReference type="EMBL" id="OMH24399.1"/>
    </source>
</evidence>
<dbReference type="RefSeq" id="WP_076703979.1">
    <property type="nucleotide sequence ID" value="NZ_MRDE01000057.1"/>
</dbReference>
<dbReference type="AlphaFoldDB" id="A0A1R1LA64"/>
<dbReference type="CDD" id="cd04301">
    <property type="entry name" value="NAT_SF"/>
    <property type="match status" value="2"/>
</dbReference>
<dbReference type="PANTHER" id="PTHR43617:SF31">
    <property type="entry name" value="MYCOTHIOL ACETYLTRANSFERASE"/>
    <property type="match status" value="1"/>
</dbReference>
<dbReference type="EC" id="2.3.1.189" evidence="4"/>
<dbReference type="GO" id="GO:0035447">
    <property type="term" value="F:mycothiol synthase activity"/>
    <property type="evidence" value="ECO:0007669"/>
    <property type="project" value="UniProtKB-UniRule"/>
</dbReference>
<dbReference type="PROSITE" id="PS51186">
    <property type="entry name" value="GNAT"/>
    <property type="match status" value="1"/>
</dbReference>
<accession>A0A1R1LA64</accession>
<sequence>MKTRWQIDIVRSRPTDADLARVGRLADTARAADGHPPFSDQTMVTLRAGDTDGRTVLTLLAREATGQDCAAGDPAGAAVVVADGDGPPLLELVVAPARRRRGAGSAVLRAAAELSGLLADDVRAWSHGDHPAARVLAAQHGYRAVRELWRMSGPIEAVAPAGTPPPAPPVGIRLRSFRAGDETALLALNAAAFAHHPEQGTLSLPDLTDLMAQDWFDAAGLFLAERTADGVLLGFHWTKIDPAEPAEGEVYVVGVHPEAQGLGLGRVVTAAGLEHLRRRRVRTVTLYVDADNTAAVRLYTSMGFDRSDVDVMYAPAPPSSGSQ</sequence>
<keyword evidence="1 4" id="KW-0808">Transferase</keyword>
<comment type="similarity">
    <text evidence="4">Belongs to the acetyltransferase family. MshD subfamily.</text>
</comment>
<dbReference type="GO" id="GO:0008999">
    <property type="term" value="F:protein-N-terminal-alanine acetyltransferase activity"/>
    <property type="evidence" value="ECO:0007669"/>
    <property type="project" value="TreeGrafter"/>
</dbReference>
<comment type="function">
    <text evidence="4">Catalyzes the transfer of acetyl from acetyl-CoA to desacetylmycothiol (Cys-GlcN-Ins) to form mycothiol.</text>
</comment>
<dbReference type="PANTHER" id="PTHR43617">
    <property type="entry name" value="L-AMINO ACID N-ACETYLTRANSFERASE"/>
    <property type="match status" value="1"/>
</dbReference>
<proteinExistence type="inferred from homology"/>
<dbReference type="PIRSF" id="PIRSF021524">
    <property type="entry name" value="MSH_acetyltransferase"/>
    <property type="match status" value="1"/>
</dbReference>
<evidence type="ECO:0000256" key="3">
    <source>
        <dbReference type="ARBA" id="ARBA00023315"/>
    </source>
</evidence>
<evidence type="ECO:0000256" key="1">
    <source>
        <dbReference type="ARBA" id="ARBA00022679"/>
    </source>
</evidence>
<dbReference type="InterPro" id="IPR050276">
    <property type="entry name" value="MshD_Acetyltransferase"/>
</dbReference>
<dbReference type="Proteomes" id="UP000187085">
    <property type="component" value="Unassembled WGS sequence"/>
</dbReference>
<dbReference type="NCBIfam" id="TIGR03448">
    <property type="entry name" value="mycothiol_MshD"/>
    <property type="match status" value="1"/>
</dbReference>
<dbReference type="Pfam" id="PF00583">
    <property type="entry name" value="Acetyltransf_1"/>
    <property type="match status" value="1"/>
</dbReference>
<reference evidence="6 7" key="1">
    <citation type="submission" date="2016-12" db="EMBL/GenBank/DDBJ databases">
        <title>Draft genome of Tersicoccus phoenicis 1P05MA.</title>
        <authorList>
            <person name="Nakajima Y."/>
            <person name="Yoshizawa S."/>
            <person name="Nakamura K."/>
            <person name="Ogura Y."/>
            <person name="Hayashi T."/>
            <person name="Kogure K."/>
        </authorList>
    </citation>
    <scope>NUCLEOTIDE SEQUENCE [LARGE SCALE GENOMIC DNA]</scope>
    <source>
        <strain evidence="6 7">1p05MA</strain>
    </source>
</reference>
<dbReference type="OrthoDB" id="3208058at2"/>
<evidence type="ECO:0000256" key="4">
    <source>
        <dbReference type="HAMAP-Rule" id="MF_01698"/>
    </source>
</evidence>
<dbReference type="InterPro" id="IPR000182">
    <property type="entry name" value="GNAT_dom"/>
</dbReference>
<dbReference type="SUPFAM" id="SSF55729">
    <property type="entry name" value="Acyl-CoA N-acyltransferases (Nat)"/>
    <property type="match status" value="1"/>
</dbReference>
<feature type="binding site" evidence="4">
    <location>
        <begin position="253"/>
        <end position="255"/>
    </location>
    <ligand>
        <name>acetyl-CoA</name>
        <dbReference type="ChEBI" id="CHEBI:57288"/>
        <label>2</label>
    </ligand>
</feature>
<dbReference type="HAMAP" id="MF_01698">
    <property type="entry name" value="MshD"/>
    <property type="match status" value="1"/>
</dbReference>
<feature type="binding site" evidence="4">
    <location>
        <begin position="292"/>
        <end position="297"/>
    </location>
    <ligand>
        <name>acetyl-CoA</name>
        <dbReference type="ChEBI" id="CHEBI:57288"/>
        <label>2</label>
    </ligand>
</feature>
<dbReference type="STRING" id="554083.BKD30_08485"/>
<feature type="binding site" evidence="4">
    <location>
        <position position="249"/>
    </location>
    <ligand>
        <name>1D-myo-inositol 2-(L-cysteinylamino)-2-deoxy-alpha-D-glucopyranoside</name>
        <dbReference type="ChEBI" id="CHEBI:58887"/>
    </ligand>
</feature>
<gene>
    <name evidence="4" type="primary">mshD</name>
    <name evidence="6" type="ORF">BKD30_08485</name>
</gene>
<comment type="catalytic activity">
    <reaction evidence="4">
        <text>1D-myo-inositol 2-(L-cysteinylamino)-2-deoxy-alpha-D-glucopyranoside + acetyl-CoA = mycothiol + CoA + H(+)</text>
        <dbReference type="Rhea" id="RHEA:26172"/>
        <dbReference type="ChEBI" id="CHEBI:15378"/>
        <dbReference type="ChEBI" id="CHEBI:16768"/>
        <dbReference type="ChEBI" id="CHEBI:57287"/>
        <dbReference type="ChEBI" id="CHEBI:57288"/>
        <dbReference type="ChEBI" id="CHEBI:58887"/>
        <dbReference type="EC" id="2.3.1.189"/>
    </reaction>
</comment>
<feature type="binding site" evidence="4">
    <location>
        <begin position="100"/>
        <end position="105"/>
    </location>
    <ligand>
        <name>acetyl-CoA</name>
        <dbReference type="ChEBI" id="CHEBI:57288"/>
        <label>1</label>
    </ligand>
</feature>
<evidence type="ECO:0000256" key="2">
    <source>
        <dbReference type="ARBA" id="ARBA00022737"/>
    </source>
</evidence>
<evidence type="ECO:0000313" key="7">
    <source>
        <dbReference type="Proteomes" id="UP000187085"/>
    </source>
</evidence>
<feature type="binding site" evidence="4">
    <location>
        <position position="239"/>
    </location>
    <ligand>
        <name>1D-myo-inositol 2-(L-cysteinylamino)-2-deoxy-alpha-D-glucopyranoside</name>
        <dbReference type="ChEBI" id="CHEBI:58887"/>
    </ligand>
</feature>
<organism evidence="6 7">
    <name type="scientific">Tersicoccus phoenicis</name>
    <dbReference type="NCBI Taxonomy" id="554083"/>
    <lineage>
        <taxon>Bacteria</taxon>
        <taxon>Bacillati</taxon>
        <taxon>Actinomycetota</taxon>
        <taxon>Actinomycetes</taxon>
        <taxon>Micrococcales</taxon>
        <taxon>Micrococcaceae</taxon>
        <taxon>Tersicoccus</taxon>
    </lineage>
</organism>
<feature type="domain" description="N-acetyltransferase" evidence="5">
    <location>
        <begin position="172"/>
        <end position="323"/>
    </location>
</feature>
<dbReference type="Gene3D" id="3.40.630.30">
    <property type="match status" value="1"/>
</dbReference>
<keyword evidence="7" id="KW-1185">Reference proteome</keyword>
<feature type="binding site" evidence="4">
    <location>
        <position position="40"/>
    </location>
    <ligand>
        <name>1D-myo-inositol 2-(L-cysteinylamino)-2-deoxy-alpha-D-glucopyranoside</name>
        <dbReference type="ChEBI" id="CHEBI:58887"/>
    </ligand>
</feature>
<comment type="subunit">
    <text evidence="4">Monomer.</text>
</comment>
<dbReference type="GO" id="GO:0010125">
    <property type="term" value="P:mycothiol biosynthetic process"/>
    <property type="evidence" value="ECO:0007669"/>
    <property type="project" value="UniProtKB-UniRule"/>
</dbReference>
<dbReference type="EMBL" id="MRDE01000057">
    <property type="protein sequence ID" value="OMH24399.1"/>
    <property type="molecule type" value="Genomic_DNA"/>
</dbReference>
<feature type="binding site" evidence="4">
    <location>
        <begin position="92"/>
        <end position="94"/>
    </location>
    <ligand>
        <name>acetyl-CoA</name>
        <dbReference type="ChEBI" id="CHEBI:57288"/>
        <label>1</label>
    </ligand>
</feature>
<dbReference type="InterPro" id="IPR016181">
    <property type="entry name" value="Acyl_CoA_acyltransferase"/>
</dbReference>
<comment type="caution">
    <text evidence="6">The sequence shown here is derived from an EMBL/GenBank/DDBJ whole genome shotgun (WGS) entry which is preliminary data.</text>
</comment>
<protein>
    <recommendedName>
        <fullName evidence="4">Mycothiol acetyltransferase</fullName>
        <shortName evidence="4">MSH acetyltransferase</shortName>
        <ecNumber evidence="4">2.3.1.189</ecNumber>
    </recommendedName>
    <alternativeName>
        <fullName evidence="4">Mycothiol synthase</fullName>
    </alternativeName>
</protein>
<feature type="binding site" evidence="4">
    <location>
        <position position="198"/>
    </location>
    <ligand>
        <name>1D-myo-inositol 2-(L-cysteinylamino)-2-deoxy-alpha-D-glucopyranoside</name>
        <dbReference type="ChEBI" id="CHEBI:58887"/>
    </ligand>
</feature>
<dbReference type="InterPro" id="IPR017813">
    <property type="entry name" value="Mycothiol_AcTrfase"/>
</dbReference>
<feature type="binding site" evidence="4">
    <location>
        <position position="287"/>
    </location>
    <ligand>
        <name>1D-myo-inositol 2-(L-cysteinylamino)-2-deoxy-alpha-D-glucopyranoside</name>
        <dbReference type="ChEBI" id="CHEBI:58887"/>
    </ligand>
</feature>
<feature type="binding site" evidence="4">
    <location>
        <begin position="260"/>
        <end position="266"/>
    </location>
    <ligand>
        <name>acetyl-CoA</name>
        <dbReference type="ChEBI" id="CHEBI:57288"/>
        <label>2</label>
    </ligand>
</feature>
<keyword evidence="3 4" id="KW-0012">Acyltransferase</keyword>
<name>A0A1R1LA64_9MICC</name>
<evidence type="ECO:0000259" key="5">
    <source>
        <dbReference type="PROSITE" id="PS51186"/>
    </source>
</evidence>